<evidence type="ECO:0000313" key="4">
    <source>
        <dbReference type="Proteomes" id="UP000217083"/>
    </source>
</evidence>
<dbReference type="Proteomes" id="UP000217083">
    <property type="component" value="Unassembled WGS sequence"/>
</dbReference>
<dbReference type="InterPro" id="IPR002589">
    <property type="entry name" value="Macro_dom"/>
</dbReference>
<evidence type="ECO:0000259" key="2">
    <source>
        <dbReference type="PROSITE" id="PS51154"/>
    </source>
</evidence>
<dbReference type="AlphaFoldDB" id="A0A263BTP2"/>
<comment type="catalytic activity">
    <reaction evidence="1">
        <text>an N-(ADP-alpha-D-ribosyl)-thymidine in DNA + H2O = a thymidine in DNA + ADP-D-ribose</text>
        <dbReference type="Rhea" id="RHEA:71655"/>
        <dbReference type="Rhea" id="RHEA-COMP:13556"/>
        <dbReference type="Rhea" id="RHEA-COMP:18051"/>
        <dbReference type="ChEBI" id="CHEBI:15377"/>
        <dbReference type="ChEBI" id="CHEBI:57967"/>
        <dbReference type="ChEBI" id="CHEBI:137386"/>
        <dbReference type="ChEBI" id="CHEBI:191199"/>
    </reaction>
    <physiologicalReaction direction="left-to-right" evidence="1">
        <dbReference type="Rhea" id="RHEA:71656"/>
    </physiologicalReaction>
</comment>
<reference evidence="4" key="1">
    <citation type="submission" date="2017-08" db="EMBL/GenBank/DDBJ databases">
        <authorList>
            <person name="Huang Z."/>
        </authorList>
    </citation>
    <scope>NUCLEOTIDE SEQUENCE [LARGE SCALE GENOMIC DNA]</scope>
    <source>
        <strain evidence="4">SA5d-4</strain>
    </source>
</reference>
<feature type="domain" description="Macro" evidence="2">
    <location>
        <begin position="1"/>
        <end position="134"/>
    </location>
</feature>
<dbReference type="PANTHER" id="PTHR12521">
    <property type="entry name" value="PROTEIN C6ORF130"/>
    <property type="match status" value="1"/>
</dbReference>
<dbReference type="SUPFAM" id="SSF52949">
    <property type="entry name" value="Macro domain-like"/>
    <property type="match status" value="1"/>
</dbReference>
<organism evidence="3 4">
    <name type="scientific">Lottiidibacillus patelloidae</name>
    <dbReference type="NCBI Taxonomy" id="2670334"/>
    <lineage>
        <taxon>Bacteria</taxon>
        <taxon>Bacillati</taxon>
        <taxon>Bacillota</taxon>
        <taxon>Bacilli</taxon>
        <taxon>Bacillales</taxon>
        <taxon>Bacillaceae</taxon>
        <taxon>Lottiidibacillus</taxon>
    </lineage>
</organism>
<evidence type="ECO:0000256" key="1">
    <source>
        <dbReference type="ARBA" id="ARBA00035885"/>
    </source>
</evidence>
<evidence type="ECO:0000313" key="3">
    <source>
        <dbReference type="EMBL" id="OZM57094.1"/>
    </source>
</evidence>
<dbReference type="Gene3D" id="3.40.220.10">
    <property type="entry name" value="Leucine Aminopeptidase, subunit E, domain 1"/>
    <property type="match status" value="1"/>
</dbReference>
<name>A0A263BTP2_9BACI</name>
<accession>A0A263BTP2</accession>
<sequence length="219" mass="25277">MIVNTVNCKGFMGAGLALEFKLRYPEMFEDYKEKCSDGLIKVGNLDIYENEEIKILNFPTKDDWKRPSNINWIKMGLLYFYNNYKKFGIHTIAFPKLGTKNGGLDWEEVKDLMERCFANLDELTVYICLDNSTPKGTEGKMLSILNNLTDKELNELGLRANAIENLKNNLPMKRFFQLSKIKGLGTKSYKKLHAYCYKKVTDTDNGDEAFKQLSIFESE</sequence>
<dbReference type="Pfam" id="PF01661">
    <property type="entry name" value="Macro"/>
    <property type="match status" value="1"/>
</dbReference>
<proteinExistence type="predicted"/>
<gene>
    <name evidence="3" type="ORF">CIB95_08965</name>
</gene>
<dbReference type="InterPro" id="IPR043472">
    <property type="entry name" value="Macro_dom-like"/>
</dbReference>
<dbReference type="InterPro" id="IPR050892">
    <property type="entry name" value="ADP-ribose_metab_enzymes"/>
</dbReference>
<reference evidence="3 4" key="2">
    <citation type="submission" date="2017-09" db="EMBL/GenBank/DDBJ databases">
        <title>Bacillus patelloidae sp. nov., isolated from the intestinal tract of a marine limpet.</title>
        <authorList>
            <person name="Liu R."/>
            <person name="Dong C."/>
            <person name="Shao Z."/>
        </authorList>
    </citation>
    <scope>NUCLEOTIDE SEQUENCE [LARGE SCALE GENOMIC DNA]</scope>
    <source>
        <strain evidence="3 4">SA5d-4</strain>
    </source>
</reference>
<dbReference type="GO" id="GO:0140291">
    <property type="term" value="P:peptidyl-glutamate ADP-deribosylation"/>
    <property type="evidence" value="ECO:0007669"/>
    <property type="project" value="TreeGrafter"/>
</dbReference>
<protein>
    <recommendedName>
        <fullName evidence="2">Macro domain-containing protein</fullName>
    </recommendedName>
</protein>
<dbReference type="PANTHER" id="PTHR12521:SF0">
    <property type="entry name" value="ADP-RIBOSE GLYCOHYDROLASE OARD1"/>
    <property type="match status" value="1"/>
</dbReference>
<keyword evidence="4" id="KW-1185">Reference proteome</keyword>
<dbReference type="EMBL" id="NPIA01000004">
    <property type="protein sequence ID" value="OZM57094.1"/>
    <property type="molecule type" value="Genomic_DNA"/>
</dbReference>
<comment type="caution">
    <text evidence="3">The sequence shown here is derived from an EMBL/GenBank/DDBJ whole genome shotgun (WGS) entry which is preliminary data.</text>
</comment>
<dbReference type="PROSITE" id="PS51154">
    <property type="entry name" value="MACRO"/>
    <property type="match status" value="1"/>
</dbReference>